<dbReference type="CDD" id="cd06529">
    <property type="entry name" value="S24_LexA-like"/>
    <property type="match status" value="1"/>
</dbReference>
<dbReference type="Pfam" id="PF00717">
    <property type="entry name" value="Peptidase_S24"/>
    <property type="match status" value="1"/>
</dbReference>
<keyword evidence="6" id="KW-1185">Reference proteome</keyword>
<name>A0ABP8JWS4_9BACT</name>
<accession>A0ABP8JWS4</accession>
<dbReference type="EMBL" id="BAABHB010000001">
    <property type="protein sequence ID" value="GAA4397218.1"/>
    <property type="molecule type" value="Genomic_DNA"/>
</dbReference>
<keyword evidence="1" id="KW-0805">Transcription regulation</keyword>
<dbReference type="RefSeq" id="WP_345263873.1">
    <property type="nucleotide sequence ID" value="NZ_BAABHB010000001.1"/>
</dbReference>
<protein>
    <recommendedName>
        <fullName evidence="4">HTH cro/C1-type domain-containing protein</fullName>
    </recommendedName>
</protein>
<gene>
    <name evidence="5" type="ORF">GCM10023187_06340</name>
</gene>
<dbReference type="InterPro" id="IPR015927">
    <property type="entry name" value="Peptidase_S24_S26A/B/C"/>
</dbReference>
<dbReference type="CDD" id="cd00093">
    <property type="entry name" value="HTH_XRE"/>
    <property type="match status" value="1"/>
</dbReference>
<keyword evidence="2" id="KW-0238">DNA-binding</keyword>
<dbReference type="PANTHER" id="PTHR40661">
    <property type="match status" value="1"/>
</dbReference>
<evidence type="ECO:0000256" key="2">
    <source>
        <dbReference type="ARBA" id="ARBA00023125"/>
    </source>
</evidence>
<dbReference type="Proteomes" id="UP001500936">
    <property type="component" value="Unassembled WGS sequence"/>
</dbReference>
<feature type="domain" description="HTH cro/C1-type" evidence="4">
    <location>
        <begin position="9"/>
        <end position="64"/>
    </location>
</feature>
<dbReference type="InterPro" id="IPR036286">
    <property type="entry name" value="LexA/Signal_pep-like_sf"/>
</dbReference>
<evidence type="ECO:0000256" key="3">
    <source>
        <dbReference type="ARBA" id="ARBA00023163"/>
    </source>
</evidence>
<reference evidence="6" key="1">
    <citation type="journal article" date="2019" name="Int. J. Syst. Evol. Microbiol.">
        <title>The Global Catalogue of Microorganisms (GCM) 10K type strain sequencing project: providing services to taxonomists for standard genome sequencing and annotation.</title>
        <authorList>
            <consortium name="The Broad Institute Genomics Platform"/>
            <consortium name="The Broad Institute Genome Sequencing Center for Infectious Disease"/>
            <person name="Wu L."/>
            <person name="Ma J."/>
        </authorList>
    </citation>
    <scope>NUCLEOTIDE SEQUENCE [LARGE SCALE GENOMIC DNA]</scope>
    <source>
        <strain evidence="6">JCM 17925</strain>
    </source>
</reference>
<dbReference type="SUPFAM" id="SSF51306">
    <property type="entry name" value="LexA/Signal peptidase"/>
    <property type="match status" value="1"/>
</dbReference>
<dbReference type="SUPFAM" id="SSF47413">
    <property type="entry name" value="lambda repressor-like DNA-binding domains"/>
    <property type="match status" value="1"/>
</dbReference>
<evidence type="ECO:0000313" key="6">
    <source>
        <dbReference type="Proteomes" id="UP001500936"/>
    </source>
</evidence>
<keyword evidence="3" id="KW-0804">Transcription</keyword>
<evidence type="ECO:0000259" key="4">
    <source>
        <dbReference type="PROSITE" id="PS50943"/>
    </source>
</evidence>
<dbReference type="Gene3D" id="1.10.260.40">
    <property type="entry name" value="lambda repressor-like DNA-binding domains"/>
    <property type="match status" value="1"/>
</dbReference>
<organism evidence="5 6">
    <name type="scientific">Nibrella viscosa</name>
    <dbReference type="NCBI Taxonomy" id="1084524"/>
    <lineage>
        <taxon>Bacteria</taxon>
        <taxon>Pseudomonadati</taxon>
        <taxon>Bacteroidota</taxon>
        <taxon>Cytophagia</taxon>
        <taxon>Cytophagales</taxon>
        <taxon>Spirosomataceae</taxon>
        <taxon>Nibrella</taxon>
    </lineage>
</organism>
<dbReference type="InterPro" id="IPR039418">
    <property type="entry name" value="LexA-like"/>
</dbReference>
<dbReference type="Gene3D" id="2.10.109.10">
    <property type="entry name" value="Umud Fragment, subunit A"/>
    <property type="match status" value="1"/>
</dbReference>
<sequence length="249" mass="28283">MSIFFKQNLVYLRQHQKGATQDQVAADVGIKKSTLWTYEAGRSEPKYRDLVRLADYYGVSVDDLLLRDLSRADEPASPPATAPIGSGKKTFQTITAPDSFRVLVTAVDSNDQEQVVHIPLKASAGYAKGYGDPEFINRLETFHLPFLPHDRTYRSYEIEGDSMLPLKEGTIVFVEFVEDWRSLKDGTLCLVTTANDGLLFKKIFNYLRDQECLLLVSTNERYKPRIVPAEEVREVWKAIGYYSTQFPQG</sequence>
<proteinExistence type="predicted"/>
<dbReference type="InterPro" id="IPR010982">
    <property type="entry name" value="Lambda_DNA-bd_dom_sf"/>
</dbReference>
<comment type="caution">
    <text evidence="5">The sequence shown here is derived from an EMBL/GenBank/DDBJ whole genome shotgun (WGS) entry which is preliminary data.</text>
</comment>
<dbReference type="Pfam" id="PF13560">
    <property type="entry name" value="HTH_31"/>
    <property type="match status" value="1"/>
</dbReference>
<evidence type="ECO:0000313" key="5">
    <source>
        <dbReference type="EMBL" id="GAA4397218.1"/>
    </source>
</evidence>
<dbReference type="PANTHER" id="PTHR40661:SF1">
    <property type="entry name" value="HTH CRO_C1-TYPE DOMAIN-CONTAINING PROTEIN"/>
    <property type="match status" value="1"/>
</dbReference>
<dbReference type="InterPro" id="IPR001387">
    <property type="entry name" value="Cro/C1-type_HTH"/>
</dbReference>
<evidence type="ECO:0000256" key="1">
    <source>
        <dbReference type="ARBA" id="ARBA00023015"/>
    </source>
</evidence>
<dbReference type="PROSITE" id="PS50943">
    <property type="entry name" value="HTH_CROC1"/>
    <property type="match status" value="1"/>
</dbReference>
<dbReference type="SMART" id="SM00530">
    <property type="entry name" value="HTH_XRE"/>
    <property type="match status" value="1"/>
</dbReference>